<dbReference type="SUPFAM" id="SSF46689">
    <property type="entry name" value="Homeodomain-like"/>
    <property type="match status" value="1"/>
</dbReference>
<dbReference type="PROSITE" id="PS50977">
    <property type="entry name" value="HTH_TETR_2"/>
    <property type="match status" value="1"/>
</dbReference>
<organism evidence="4 5">
    <name type="scientific">Schaalia hyovaginalis</name>
    <dbReference type="NCBI Taxonomy" id="29316"/>
    <lineage>
        <taxon>Bacteria</taxon>
        <taxon>Bacillati</taxon>
        <taxon>Actinomycetota</taxon>
        <taxon>Actinomycetes</taxon>
        <taxon>Actinomycetales</taxon>
        <taxon>Actinomycetaceae</taxon>
        <taxon>Schaalia</taxon>
    </lineage>
</organism>
<name>A0A923E463_9ACTO</name>
<dbReference type="Pfam" id="PF00440">
    <property type="entry name" value="TetR_N"/>
    <property type="match status" value="1"/>
</dbReference>
<dbReference type="InterPro" id="IPR039532">
    <property type="entry name" value="TetR_C_Firmicutes"/>
</dbReference>
<evidence type="ECO:0000259" key="3">
    <source>
        <dbReference type="PROSITE" id="PS50977"/>
    </source>
</evidence>
<feature type="DNA-binding region" description="H-T-H motif" evidence="2">
    <location>
        <begin position="41"/>
        <end position="60"/>
    </location>
</feature>
<accession>A0A923E463</accession>
<dbReference type="RefSeq" id="WP_320657561.1">
    <property type="nucleotide sequence ID" value="NZ_JACHMK010000001.1"/>
</dbReference>
<dbReference type="Proteomes" id="UP000617426">
    <property type="component" value="Unassembled WGS sequence"/>
</dbReference>
<dbReference type="AlphaFoldDB" id="A0A923E463"/>
<dbReference type="InterPro" id="IPR001647">
    <property type="entry name" value="HTH_TetR"/>
</dbReference>
<gene>
    <name evidence="4" type="ORF">HD592_000627</name>
</gene>
<dbReference type="EMBL" id="JACHMK010000001">
    <property type="protein sequence ID" value="MBB6334062.1"/>
    <property type="molecule type" value="Genomic_DNA"/>
</dbReference>
<protein>
    <submittedName>
        <fullName evidence="4">AcrR family transcriptional regulator</fullName>
    </submittedName>
</protein>
<keyword evidence="5" id="KW-1185">Reference proteome</keyword>
<comment type="caution">
    <text evidence="4">The sequence shown here is derived from an EMBL/GenBank/DDBJ whole genome shotgun (WGS) entry which is preliminary data.</text>
</comment>
<sequence length="199" mass="22635">MTLEPPGSQEAIDRKSGVRTREALAAALKAELARTPLDKVSVRRLTEATGITRQAFYYHFSGVADLAVWMFKAEISDRVMAHATYEEWSDGFLELLLWLERHKEQTYLSLAALSHEELERFLHRQFRAMTVAILAEFEAAAELAPAERAFIIDHFSLLPLGHLLHWLATDMDADPYVLVERIERISHGSLARSIGEFSR</sequence>
<evidence type="ECO:0000256" key="2">
    <source>
        <dbReference type="PROSITE-ProRule" id="PRU00335"/>
    </source>
</evidence>
<dbReference type="InterPro" id="IPR009057">
    <property type="entry name" value="Homeodomain-like_sf"/>
</dbReference>
<evidence type="ECO:0000313" key="5">
    <source>
        <dbReference type="Proteomes" id="UP000617426"/>
    </source>
</evidence>
<feature type="domain" description="HTH tetR-type" evidence="3">
    <location>
        <begin position="18"/>
        <end position="78"/>
    </location>
</feature>
<evidence type="ECO:0000313" key="4">
    <source>
        <dbReference type="EMBL" id="MBB6334062.1"/>
    </source>
</evidence>
<dbReference type="GO" id="GO:0003677">
    <property type="term" value="F:DNA binding"/>
    <property type="evidence" value="ECO:0007669"/>
    <property type="project" value="UniProtKB-UniRule"/>
</dbReference>
<reference evidence="4" key="1">
    <citation type="submission" date="2020-08" db="EMBL/GenBank/DDBJ databases">
        <title>Sequencing the genomes of 1000 actinobacteria strains.</title>
        <authorList>
            <person name="Klenk H.-P."/>
        </authorList>
    </citation>
    <scope>NUCLEOTIDE SEQUENCE</scope>
    <source>
        <strain evidence="4">DSM 10695</strain>
    </source>
</reference>
<evidence type="ECO:0000256" key="1">
    <source>
        <dbReference type="ARBA" id="ARBA00023125"/>
    </source>
</evidence>
<keyword evidence="1 2" id="KW-0238">DNA-binding</keyword>
<dbReference type="Pfam" id="PF14278">
    <property type="entry name" value="TetR_C_8"/>
    <property type="match status" value="1"/>
</dbReference>
<proteinExistence type="predicted"/>
<dbReference type="Gene3D" id="1.10.357.10">
    <property type="entry name" value="Tetracycline Repressor, domain 2"/>
    <property type="match status" value="1"/>
</dbReference>